<organism evidence="1 2">
    <name type="scientific">Synechococcus phage metaG-MbCM1</name>
    <dbReference type="NCBI Taxonomy" id="1079999"/>
    <lineage>
        <taxon>Viruses</taxon>
        <taxon>Duplodnaviria</taxon>
        <taxon>Heunggongvirae</taxon>
        <taxon>Uroviricota</taxon>
        <taxon>Caudoviricetes</taxon>
        <taxon>Pantevenvirales</taxon>
        <taxon>Kyanoviridae</taxon>
        <taxon>Galenevirus</taxon>
        <taxon>Galenevirus mbcm1</taxon>
    </lineage>
</organism>
<dbReference type="Proteomes" id="UP000007597">
    <property type="component" value="Segment"/>
</dbReference>
<dbReference type="GeneID" id="14005342"/>
<keyword evidence="2" id="KW-1185">Reference proteome</keyword>
<dbReference type="EMBL" id="JN371769">
    <property type="protein sequence ID" value="AFD02918.1"/>
    <property type="molecule type" value="Genomic_DNA"/>
</dbReference>
<evidence type="ECO:0000313" key="1">
    <source>
        <dbReference type="EMBL" id="AFD02918.1"/>
    </source>
</evidence>
<protein>
    <submittedName>
        <fullName evidence="1">Uncharacterized protein</fullName>
    </submittedName>
</protein>
<name>H8ZN57_9CAUD</name>
<dbReference type="KEGG" id="vg:14005342"/>
<proteinExistence type="predicted"/>
<evidence type="ECO:0000313" key="2">
    <source>
        <dbReference type="Proteomes" id="UP000007597"/>
    </source>
</evidence>
<sequence length="59" mass="6868">MRMTKVQVVAQFRELLRESGANLRGDSIAKREAFNNYVDMLNKVGDVSDWQAYNWSNPF</sequence>
<reference evidence="1 2" key="1">
    <citation type="submission" date="2011-07" db="EMBL/GenBank/DDBJ databases">
        <title>Viral Tagging: a high-throughput approach to explore virus-host interactions.</title>
        <authorList>
            <person name="Deng L."/>
            <person name="Sullivan M.B."/>
            <person name="Poulos B."/>
            <person name="Ignacio Espinoza J.C."/>
        </authorList>
    </citation>
    <scope>NUCLEOTIDE SEQUENCE [LARGE SCALE GENOMIC DNA]</scope>
</reference>
<dbReference type="RefSeq" id="YP_007001569.1">
    <property type="nucleotide sequence ID" value="NC_019443.1"/>
</dbReference>
<accession>H8ZN57</accession>
<dbReference type="OrthoDB" id="28151at10239"/>